<sequence>MHELETNDEFGSLRGLLARMHSYFLACPRSLKLCILYASIFPENSVIRRRRLVRRWIAEGYSKGTDNNTMTDYAEELFEMFASLSMITRSTEERATVSVCQVNGFFREYIISRPMEEKIFFPLEVSVLEGKSCQITERVGQHLAIGKSWERDKTVFDSLDFSRLRSLTVYGKWESFFISDRMRVLRVLDLENAPDVTNQSLKEISKLLLRLKFLSLRGCSGISLLPDSLGGLRQLQTLDIRHTNVDILPPSIMKLEKLQYIRAGPVKSSIKSSSNLCSFVSCCVGPQTFVGTDAGVKVATGIRKMKALHTLGVINLCSKGWEGTIRELSKLTQLRKLGVSGIKKKNTRQFSTAIRGCTHLQSLSLRGEQLPGIMCLSNLKKLSLQMALLTQSDIARLENLKRLQTLRLRVHEVQDGKIHFFVKPIGISLEDPFGEIKVLEIACPSRLEVVFNDGVMGKLELLKVDCSQEPFMMSGLEHPFSLKQVLLKGPSDNTQKKDLEDAVRRQLSKHKNKPVLI</sequence>
<dbReference type="Gene3D" id="1.10.10.10">
    <property type="entry name" value="Winged helix-like DNA-binding domain superfamily/Winged helix DNA-binding domain"/>
    <property type="match status" value="1"/>
</dbReference>
<dbReference type="EMBL" id="RWGY01000516">
    <property type="protein sequence ID" value="TVU00974.1"/>
    <property type="molecule type" value="Genomic_DNA"/>
</dbReference>
<protein>
    <recommendedName>
        <fullName evidence="7">NB-ARC domain-containing protein</fullName>
    </recommendedName>
</protein>
<reference evidence="5 6" key="1">
    <citation type="journal article" date="2019" name="Sci. Rep.">
        <title>A high-quality genome of Eragrostis curvula grass provides insights into Poaceae evolution and supports new strategies to enhance forage quality.</title>
        <authorList>
            <person name="Carballo J."/>
            <person name="Santos B.A.C.M."/>
            <person name="Zappacosta D."/>
            <person name="Garbus I."/>
            <person name="Selva J.P."/>
            <person name="Gallo C.A."/>
            <person name="Diaz A."/>
            <person name="Albertini E."/>
            <person name="Caccamo M."/>
            <person name="Echenique V."/>
        </authorList>
    </citation>
    <scope>NUCLEOTIDE SEQUENCE [LARGE SCALE GENOMIC DNA]</scope>
    <source>
        <strain evidence="6">cv. Victoria</strain>
        <tissue evidence="5">Leaf</tissue>
    </source>
</reference>
<dbReference type="Proteomes" id="UP000324897">
    <property type="component" value="Unassembled WGS sequence"/>
</dbReference>
<feature type="domain" description="Disease resistance protein winged helix" evidence="3">
    <location>
        <begin position="40"/>
        <end position="105"/>
    </location>
</feature>
<dbReference type="InterPro" id="IPR055414">
    <property type="entry name" value="LRR_R13L4/SHOC2-like"/>
</dbReference>
<dbReference type="Gene3D" id="3.80.10.10">
    <property type="entry name" value="Ribonuclease Inhibitor"/>
    <property type="match status" value="1"/>
</dbReference>
<gene>
    <name evidence="5" type="ORF">EJB05_53586</name>
</gene>
<keyword evidence="6" id="KW-1185">Reference proteome</keyword>
<evidence type="ECO:0000313" key="5">
    <source>
        <dbReference type="EMBL" id="TVU00974.1"/>
    </source>
</evidence>
<dbReference type="Gramene" id="TVU00974">
    <property type="protein sequence ID" value="TVU00974"/>
    <property type="gene ID" value="EJB05_53586"/>
</dbReference>
<dbReference type="PANTHER" id="PTHR23155">
    <property type="entry name" value="DISEASE RESISTANCE PROTEIN RP"/>
    <property type="match status" value="1"/>
</dbReference>
<dbReference type="InterPro" id="IPR058922">
    <property type="entry name" value="WHD_DRP"/>
</dbReference>
<dbReference type="GO" id="GO:0098542">
    <property type="term" value="P:defense response to other organism"/>
    <property type="evidence" value="ECO:0007669"/>
    <property type="project" value="TreeGrafter"/>
</dbReference>
<feature type="domain" description="Disease resistance R13L4/SHOC-2-like LRR" evidence="4">
    <location>
        <begin position="164"/>
        <end position="516"/>
    </location>
</feature>
<dbReference type="AlphaFoldDB" id="A0A5J9SPT1"/>
<evidence type="ECO:0008006" key="7">
    <source>
        <dbReference type="Google" id="ProtNLM"/>
    </source>
</evidence>
<dbReference type="PANTHER" id="PTHR23155:SF1135">
    <property type="entry name" value="OS08G0246300 PROTEIN"/>
    <property type="match status" value="1"/>
</dbReference>
<dbReference type="OrthoDB" id="689900at2759"/>
<dbReference type="SUPFAM" id="SSF52047">
    <property type="entry name" value="RNI-like"/>
    <property type="match status" value="1"/>
</dbReference>
<keyword evidence="2" id="KW-0611">Plant defense</keyword>
<dbReference type="InterPro" id="IPR036388">
    <property type="entry name" value="WH-like_DNA-bd_sf"/>
</dbReference>
<evidence type="ECO:0000256" key="2">
    <source>
        <dbReference type="ARBA" id="ARBA00022821"/>
    </source>
</evidence>
<evidence type="ECO:0000259" key="3">
    <source>
        <dbReference type="Pfam" id="PF23559"/>
    </source>
</evidence>
<evidence type="ECO:0000313" key="6">
    <source>
        <dbReference type="Proteomes" id="UP000324897"/>
    </source>
</evidence>
<organism evidence="5 6">
    <name type="scientific">Eragrostis curvula</name>
    <name type="common">weeping love grass</name>
    <dbReference type="NCBI Taxonomy" id="38414"/>
    <lineage>
        <taxon>Eukaryota</taxon>
        <taxon>Viridiplantae</taxon>
        <taxon>Streptophyta</taxon>
        <taxon>Embryophyta</taxon>
        <taxon>Tracheophyta</taxon>
        <taxon>Spermatophyta</taxon>
        <taxon>Magnoliopsida</taxon>
        <taxon>Liliopsida</taxon>
        <taxon>Poales</taxon>
        <taxon>Poaceae</taxon>
        <taxon>PACMAD clade</taxon>
        <taxon>Chloridoideae</taxon>
        <taxon>Eragrostideae</taxon>
        <taxon>Eragrostidinae</taxon>
        <taxon>Eragrostis</taxon>
    </lineage>
</organism>
<keyword evidence="1" id="KW-0677">Repeat</keyword>
<comment type="caution">
    <text evidence="5">The sequence shown here is derived from an EMBL/GenBank/DDBJ whole genome shotgun (WGS) entry which is preliminary data.</text>
</comment>
<evidence type="ECO:0000256" key="1">
    <source>
        <dbReference type="ARBA" id="ARBA00022737"/>
    </source>
</evidence>
<dbReference type="Pfam" id="PF23559">
    <property type="entry name" value="WHD_DRP"/>
    <property type="match status" value="1"/>
</dbReference>
<accession>A0A5J9SPT1</accession>
<evidence type="ECO:0000259" key="4">
    <source>
        <dbReference type="Pfam" id="PF23598"/>
    </source>
</evidence>
<proteinExistence type="predicted"/>
<dbReference type="InterPro" id="IPR044974">
    <property type="entry name" value="Disease_R_plants"/>
</dbReference>
<dbReference type="InterPro" id="IPR032675">
    <property type="entry name" value="LRR_dom_sf"/>
</dbReference>
<dbReference type="Pfam" id="PF23598">
    <property type="entry name" value="LRR_14"/>
    <property type="match status" value="1"/>
</dbReference>
<name>A0A5J9SPT1_9POAL</name>
<feature type="non-terminal residue" evidence="5">
    <location>
        <position position="1"/>
    </location>
</feature>